<keyword evidence="9" id="KW-0472">Membrane</keyword>
<evidence type="ECO:0000256" key="8">
    <source>
        <dbReference type="ARBA" id="ARBA00022989"/>
    </source>
</evidence>
<dbReference type="InterPro" id="IPR003538">
    <property type="entry name" value="TonB"/>
</dbReference>
<dbReference type="Pfam" id="PF03544">
    <property type="entry name" value="TonB_C"/>
    <property type="match status" value="1"/>
</dbReference>
<keyword evidence="10" id="KW-0732">Signal</keyword>
<dbReference type="GO" id="GO:0031992">
    <property type="term" value="F:energy transducer activity"/>
    <property type="evidence" value="ECO:0007669"/>
    <property type="project" value="InterPro"/>
</dbReference>
<keyword evidence="3" id="KW-0813">Transport</keyword>
<dbReference type="InterPro" id="IPR037682">
    <property type="entry name" value="TonB_C"/>
</dbReference>
<feature type="signal peptide" evidence="10">
    <location>
        <begin position="1"/>
        <end position="19"/>
    </location>
</feature>
<evidence type="ECO:0000313" key="12">
    <source>
        <dbReference type="EMBL" id="GGI50144.1"/>
    </source>
</evidence>
<dbReference type="GO" id="GO:0055085">
    <property type="term" value="P:transmembrane transport"/>
    <property type="evidence" value="ECO:0007669"/>
    <property type="project" value="InterPro"/>
</dbReference>
<dbReference type="SUPFAM" id="SSF74653">
    <property type="entry name" value="TolA/TonB C-terminal domain"/>
    <property type="match status" value="1"/>
</dbReference>
<dbReference type="PANTHER" id="PTHR33446:SF2">
    <property type="entry name" value="PROTEIN TONB"/>
    <property type="match status" value="1"/>
</dbReference>
<feature type="chain" id="PRO_5036826947" description="TonB C-terminal domain-containing protein" evidence="10">
    <location>
        <begin position="20"/>
        <end position="259"/>
    </location>
</feature>
<evidence type="ECO:0000259" key="11">
    <source>
        <dbReference type="PROSITE" id="PS52015"/>
    </source>
</evidence>
<comment type="caution">
    <text evidence="12">The sequence shown here is derived from an EMBL/GenBank/DDBJ whole genome shotgun (WGS) entry which is preliminary data.</text>
</comment>
<dbReference type="EMBL" id="BMDO01000002">
    <property type="protein sequence ID" value="GGI50144.1"/>
    <property type="molecule type" value="Genomic_DNA"/>
</dbReference>
<dbReference type="InterPro" id="IPR051045">
    <property type="entry name" value="TonB-dependent_transducer"/>
</dbReference>
<dbReference type="PRINTS" id="PR01374">
    <property type="entry name" value="TONBPROTEIN"/>
</dbReference>
<dbReference type="Gene3D" id="3.30.1150.10">
    <property type="match status" value="1"/>
</dbReference>
<dbReference type="GO" id="GO:0015891">
    <property type="term" value="P:siderophore transport"/>
    <property type="evidence" value="ECO:0007669"/>
    <property type="project" value="InterPro"/>
</dbReference>
<dbReference type="PANTHER" id="PTHR33446">
    <property type="entry name" value="PROTEIN TONB-RELATED"/>
    <property type="match status" value="1"/>
</dbReference>
<evidence type="ECO:0000256" key="9">
    <source>
        <dbReference type="ARBA" id="ARBA00023136"/>
    </source>
</evidence>
<dbReference type="PROSITE" id="PS52015">
    <property type="entry name" value="TONB_CTD"/>
    <property type="match status" value="1"/>
</dbReference>
<keyword evidence="8" id="KW-1133">Transmembrane helix</keyword>
<organism evidence="12 13">
    <name type="scientific">Mucilaginibacter galii</name>
    <dbReference type="NCBI Taxonomy" id="2005073"/>
    <lineage>
        <taxon>Bacteria</taxon>
        <taxon>Pseudomonadati</taxon>
        <taxon>Bacteroidota</taxon>
        <taxon>Sphingobacteriia</taxon>
        <taxon>Sphingobacteriales</taxon>
        <taxon>Sphingobacteriaceae</taxon>
        <taxon>Mucilaginibacter</taxon>
    </lineage>
</organism>
<evidence type="ECO:0000256" key="10">
    <source>
        <dbReference type="SAM" id="SignalP"/>
    </source>
</evidence>
<keyword evidence="7" id="KW-0653">Protein transport</keyword>
<evidence type="ECO:0000256" key="7">
    <source>
        <dbReference type="ARBA" id="ARBA00022927"/>
    </source>
</evidence>
<comment type="subcellular location">
    <subcellularLocation>
        <location evidence="1">Cell inner membrane</location>
        <topology evidence="1">Single-pass membrane protein</topology>
        <orientation evidence="1">Periplasmic side</orientation>
    </subcellularLocation>
</comment>
<keyword evidence="13" id="KW-1185">Reference proteome</keyword>
<dbReference type="InterPro" id="IPR006260">
    <property type="entry name" value="TonB/TolA_C"/>
</dbReference>
<feature type="domain" description="TonB C-terminal" evidence="11">
    <location>
        <begin position="168"/>
        <end position="259"/>
    </location>
</feature>
<dbReference type="NCBIfam" id="TIGR01352">
    <property type="entry name" value="tonB_Cterm"/>
    <property type="match status" value="1"/>
</dbReference>
<sequence>MKIAIIFPACLFYSALASAQFRPGNPKPEFKKIRQDTINITGIVYDATGAVAPRLTLYSKNRDFIYSGYYVGTDTDKEGKFVLKGALFHDTLTLSPFRDNPYQFIVNGSRYVEIHLPETFTKINLLPTVALTAKRKYAKKIPVFKVVTNELILDYYGIVAYSQPYLFDGKERYITFIKQHFNYPPQAIEHNVEGEVEIAFTIEKDGSLSNYKTLKGIGYGCEEAVIDVLRQAPKWAPALTPNGTHKMQSSISIQFKLTD</sequence>
<dbReference type="RefSeq" id="WP_188415045.1">
    <property type="nucleotide sequence ID" value="NZ_BMDO01000002.1"/>
</dbReference>
<reference evidence="12" key="2">
    <citation type="submission" date="2020-09" db="EMBL/GenBank/DDBJ databases">
        <authorList>
            <person name="Sun Q."/>
            <person name="Sedlacek I."/>
        </authorList>
    </citation>
    <scope>NUCLEOTIDE SEQUENCE</scope>
    <source>
        <strain evidence="12">CCM 8711</strain>
    </source>
</reference>
<evidence type="ECO:0000256" key="6">
    <source>
        <dbReference type="ARBA" id="ARBA00022692"/>
    </source>
</evidence>
<keyword evidence="6" id="KW-0812">Transmembrane</keyword>
<evidence type="ECO:0000256" key="5">
    <source>
        <dbReference type="ARBA" id="ARBA00022519"/>
    </source>
</evidence>
<keyword evidence="4" id="KW-1003">Cell membrane</keyword>
<evidence type="ECO:0000256" key="3">
    <source>
        <dbReference type="ARBA" id="ARBA00022448"/>
    </source>
</evidence>
<evidence type="ECO:0000256" key="4">
    <source>
        <dbReference type="ARBA" id="ARBA00022475"/>
    </source>
</evidence>
<dbReference type="GO" id="GO:0015031">
    <property type="term" value="P:protein transport"/>
    <property type="evidence" value="ECO:0007669"/>
    <property type="project" value="UniProtKB-KW"/>
</dbReference>
<gene>
    <name evidence="12" type="ORF">GCM10011425_13560</name>
</gene>
<name>A0A917JAI5_9SPHI</name>
<dbReference type="AlphaFoldDB" id="A0A917JAI5"/>
<dbReference type="GO" id="GO:0030288">
    <property type="term" value="C:outer membrane-bounded periplasmic space"/>
    <property type="evidence" value="ECO:0007669"/>
    <property type="project" value="InterPro"/>
</dbReference>
<dbReference type="GO" id="GO:0098797">
    <property type="term" value="C:plasma membrane protein complex"/>
    <property type="evidence" value="ECO:0007669"/>
    <property type="project" value="TreeGrafter"/>
</dbReference>
<evidence type="ECO:0000313" key="13">
    <source>
        <dbReference type="Proteomes" id="UP000662074"/>
    </source>
</evidence>
<protein>
    <recommendedName>
        <fullName evidence="11">TonB C-terminal domain-containing protein</fullName>
    </recommendedName>
</protein>
<dbReference type="Proteomes" id="UP000662074">
    <property type="component" value="Unassembled WGS sequence"/>
</dbReference>
<accession>A0A917JAI5</accession>
<evidence type="ECO:0000256" key="1">
    <source>
        <dbReference type="ARBA" id="ARBA00004383"/>
    </source>
</evidence>
<proteinExistence type="inferred from homology"/>
<keyword evidence="5" id="KW-0997">Cell inner membrane</keyword>
<comment type="similarity">
    <text evidence="2">Belongs to the TonB family.</text>
</comment>
<reference evidence="12" key="1">
    <citation type="journal article" date="2014" name="Int. J. Syst. Evol. Microbiol.">
        <title>Complete genome sequence of Corynebacterium casei LMG S-19264T (=DSM 44701T), isolated from a smear-ripened cheese.</title>
        <authorList>
            <consortium name="US DOE Joint Genome Institute (JGI-PGF)"/>
            <person name="Walter F."/>
            <person name="Albersmeier A."/>
            <person name="Kalinowski J."/>
            <person name="Ruckert C."/>
        </authorList>
    </citation>
    <scope>NUCLEOTIDE SEQUENCE</scope>
    <source>
        <strain evidence="12">CCM 8711</strain>
    </source>
</reference>
<evidence type="ECO:0000256" key="2">
    <source>
        <dbReference type="ARBA" id="ARBA00006555"/>
    </source>
</evidence>